<name>A0ABR7JC72_9FLAO</name>
<sequence length="155" mass="18453">MKNSIISFFYLLMIIVFISSCCRSNDFENQWFSLNSKLKINDNNTFEFERFSSISSSISKGNWVVVNDTLILNSFQNNLCYFYENFKLEPSKNNNNYKILKSNKDCQPNQGYVIFNNEKFYLKDSILIHKTEIINHNSKLRTIYNFTRNNINKYP</sequence>
<dbReference type="Proteomes" id="UP000621670">
    <property type="component" value="Unassembled WGS sequence"/>
</dbReference>
<gene>
    <name evidence="1" type="ORF">H8R26_00830</name>
</gene>
<comment type="caution">
    <text evidence="1">The sequence shown here is derived from an EMBL/GenBank/DDBJ whole genome shotgun (WGS) entry which is preliminary data.</text>
</comment>
<reference evidence="1 2" key="1">
    <citation type="submission" date="2020-08" db="EMBL/GenBank/DDBJ databases">
        <title>Description of novel Flavobacterium F-400 isolate.</title>
        <authorList>
            <person name="Saticioglu I."/>
            <person name="Duman M."/>
            <person name="Altun S."/>
        </authorList>
    </citation>
    <scope>NUCLEOTIDE SEQUENCE [LARGE SCALE GENOMIC DNA]</scope>
    <source>
        <strain evidence="1 2">F-400</strain>
    </source>
</reference>
<proteinExistence type="predicted"/>
<keyword evidence="2" id="KW-1185">Reference proteome</keyword>
<dbReference type="RefSeq" id="WP_166132619.1">
    <property type="nucleotide sequence ID" value="NZ_JAAOBY010000001.1"/>
</dbReference>
<protein>
    <recommendedName>
        <fullName evidence="3">Lipoprotein</fullName>
    </recommendedName>
</protein>
<evidence type="ECO:0000313" key="2">
    <source>
        <dbReference type="Proteomes" id="UP000621670"/>
    </source>
</evidence>
<accession>A0ABR7JC72</accession>
<organism evidence="1 2">
    <name type="scientific">Flavobacterium turcicum</name>
    <dbReference type="NCBI Taxonomy" id="2764718"/>
    <lineage>
        <taxon>Bacteria</taxon>
        <taxon>Pseudomonadati</taxon>
        <taxon>Bacteroidota</taxon>
        <taxon>Flavobacteriia</taxon>
        <taxon>Flavobacteriales</taxon>
        <taxon>Flavobacteriaceae</taxon>
        <taxon>Flavobacterium</taxon>
    </lineage>
</organism>
<dbReference type="EMBL" id="JACRUM010000001">
    <property type="protein sequence ID" value="MBC5861953.1"/>
    <property type="molecule type" value="Genomic_DNA"/>
</dbReference>
<dbReference type="PROSITE" id="PS51257">
    <property type="entry name" value="PROKAR_LIPOPROTEIN"/>
    <property type="match status" value="1"/>
</dbReference>
<evidence type="ECO:0008006" key="3">
    <source>
        <dbReference type="Google" id="ProtNLM"/>
    </source>
</evidence>
<evidence type="ECO:0000313" key="1">
    <source>
        <dbReference type="EMBL" id="MBC5861953.1"/>
    </source>
</evidence>